<gene>
    <name evidence="1" type="ORF">EVAR_78885_1</name>
</gene>
<dbReference type="AlphaFoldDB" id="A0A4C1U2M9"/>
<dbReference type="EMBL" id="BGZK01000119">
    <property type="protein sequence ID" value="GBP20508.1"/>
    <property type="molecule type" value="Genomic_DNA"/>
</dbReference>
<proteinExistence type="predicted"/>
<accession>A0A4C1U2M9</accession>
<dbReference type="Proteomes" id="UP000299102">
    <property type="component" value="Unassembled WGS sequence"/>
</dbReference>
<reference evidence="1 2" key="1">
    <citation type="journal article" date="2019" name="Commun. Biol.">
        <title>The bagworm genome reveals a unique fibroin gene that provides high tensile strength.</title>
        <authorList>
            <person name="Kono N."/>
            <person name="Nakamura H."/>
            <person name="Ohtoshi R."/>
            <person name="Tomita M."/>
            <person name="Numata K."/>
            <person name="Arakawa K."/>
        </authorList>
    </citation>
    <scope>NUCLEOTIDE SEQUENCE [LARGE SCALE GENOMIC DNA]</scope>
</reference>
<evidence type="ECO:0000313" key="1">
    <source>
        <dbReference type="EMBL" id="GBP20508.1"/>
    </source>
</evidence>
<sequence>MCFLEQKAQTKNGTSPLVQRDRPMAAGCAKNRSRMSYNLIFFHLLRQGEGEKCMTHARAPLASQNPGQHMGVLTARDMTYGDHLRGSPRHGVSLDTKTSRVHLSYPAWKRFGGVNAMA</sequence>
<protein>
    <submittedName>
        <fullName evidence="1">Uncharacterized protein</fullName>
    </submittedName>
</protein>
<name>A0A4C1U2M9_EUMVA</name>
<comment type="caution">
    <text evidence="1">The sequence shown here is derived from an EMBL/GenBank/DDBJ whole genome shotgun (WGS) entry which is preliminary data.</text>
</comment>
<keyword evidence="2" id="KW-1185">Reference proteome</keyword>
<evidence type="ECO:0000313" key="2">
    <source>
        <dbReference type="Proteomes" id="UP000299102"/>
    </source>
</evidence>
<organism evidence="1 2">
    <name type="scientific">Eumeta variegata</name>
    <name type="common">Bagworm moth</name>
    <name type="synonym">Eumeta japonica</name>
    <dbReference type="NCBI Taxonomy" id="151549"/>
    <lineage>
        <taxon>Eukaryota</taxon>
        <taxon>Metazoa</taxon>
        <taxon>Ecdysozoa</taxon>
        <taxon>Arthropoda</taxon>
        <taxon>Hexapoda</taxon>
        <taxon>Insecta</taxon>
        <taxon>Pterygota</taxon>
        <taxon>Neoptera</taxon>
        <taxon>Endopterygota</taxon>
        <taxon>Lepidoptera</taxon>
        <taxon>Glossata</taxon>
        <taxon>Ditrysia</taxon>
        <taxon>Tineoidea</taxon>
        <taxon>Psychidae</taxon>
        <taxon>Oiketicinae</taxon>
        <taxon>Eumeta</taxon>
    </lineage>
</organism>